<keyword evidence="9" id="KW-0547">Nucleotide-binding</keyword>
<dbReference type="SMART" id="SM00086">
    <property type="entry name" value="PAC"/>
    <property type="match status" value="4"/>
</dbReference>
<dbReference type="PROSITE" id="PS50894">
    <property type="entry name" value="HPT"/>
    <property type="match status" value="1"/>
</dbReference>
<evidence type="ECO:0000256" key="9">
    <source>
        <dbReference type="ARBA" id="ARBA00022741"/>
    </source>
</evidence>
<sequence>MRFRLRTVIPVLLLLAVGIVVLQSYLRAVSDGRLVLQQQAQRDASALADRLSRLAERHLPAGLPELEADLTLSATDLRAERVLVTDTTLTVVAANRLAWRGQALRAVWPELSPERLARQEFSHRPDLQLSPDGLRLSVLMPYTPRATGAALRSQQHGVVALSFDLRPEEAELRYLAQRRVLTLGVATALAVGLLAWALRRFVSQPLDQMRAASTHFMANEDRVHRVPERGAEELATLAQTLNRLQESVQRSRAQTRESVAHFQALADAGRLLVWEIDADERLDYANAVLRRLKGWSGTELDRSRHWTEVLDVLPDAAVQQRLAQLWPQHGPFSLELQLRNAEGQTCWVLCDASPRLDDSGRWTGYLVQGLDKTERKHKELALIQSEQRLASLIEGAMDAIVSADEQQRILLFNPAAERMFGYTAAEILGQPLTLLMPERARAQHGERMRALPLSSGLSAAQRVADKRLRGLRRDGTEFPIEASLSHMEVGGQHLFTAILRDVGERERMQTELHSREGIFTVIADQARESIVLVDPDTGRFLEFNRSAHQNLGYSAAEFAQMGVGDIVPEGQTEARVARLPRLAGSQPTVFEVQHRRKDGTLRDVRISAQGVPVNGRLLLAAIWTDVTEERAQSRELEAYRTRLQALVEERTAQLQDATARLQLSNEQLATLFDAAPVGIVLLHERVVVRCNRRLEQLLGVAPGALLGQTTRVWYADEAADAAGGEPVYAVLRRGARHSREQQLKRQDGTLFWARLTGQFLDAEHPEKGALFIIEDIEQEHAAAEALQQAKDIAESAARMKSEFLANMSHEIRTPLNAVLGMAHLALRTSLTPKQRSYLGSIQSAGQHLLGLLNDILDLSKIEAGKLELEQRPFALDEVLGNLRNLIAGRATAKGLSLIFDVDPGVPSHLVGDALRLGQVLINYGNNAVKFTEHGEIAVRVRCQAREAGRVHLHFAVQDTGIGLNPEQRGQLFQAFQQADTSTTRKYGGTGLGLSIAKRLADLMGGEVGVDSQLGQGSTFWFSAWFAEAHEPAGRTRPELQGLRALVAVDNAALRGALVRQLQSWGLLAWPAAGADELLNLARQAPAPRWVLVDRELQGHSGAELARGVQALALQPAPQLVLLMDPDADPQDADTRPAGCAELVKPPTPSDLLDLLISSLGPAPGVAPAPASGRWAEGRRVLLVEDNAINRQVAQEMLEDIGCTVVGAEQGEQALQLLASQPAFDLVFMDMQMPVMDGLEATRRLRQAPQWRELPVLAMTANALAQDRDACLAAGMNGFLTKPIDPVALDKALRRWLPAGGGGARTDEAPAPSFEAQAPAPHEAGAVAAGASELALDRARGLQACLGRSALYTQLLEQFAAQQHGAAERLQQAWQAGQRDDAVRGAHSLKGMAAQLGAAPLARAAGALEQLLRSSAASGAATPWPAAAGVALQQRLAEVLAAIGTPRSAAAPSPDTAGSPVPPEQLASALAGLRERLEQGDPDALDWLDHHSAALQAGLGSRFEAVRAACQEFDFDRALRQWPAPGEPP</sequence>
<evidence type="ECO:0000256" key="15">
    <source>
        <dbReference type="ARBA" id="ARBA00023136"/>
    </source>
</evidence>
<keyword evidence="11" id="KW-0067">ATP-binding</keyword>
<feature type="domain" description="Histidine kinase" evidence="22">
    <location>
        <begin position="806"/>
        <end position="1027"/>
    </location>
</feature>
<evidence type="ECO:0000256" key="20">
    <source>
        <dbReference type="PROSITE-ProRule" id="PRU00169"/>
    </source>
</evidence>
<comment type="function">
    <text evidence="17">Member of the two-component regulatory system BvgS/BvgA. Phosphorylates BvgA via a four-step phosphorelay in response to environmental signals.</text>
</comment>
<dbReference type="GO" id="GO:0005524">
    <property type="term" value="F:ATP binding"/>
    <property type="evidence" value="ECO:0007669"/>
    <property type="project" value="UniProtKB-KW"/>
</dbReference>
<evidence type="ECO:0000256" key="13">
    <source>
        <dbReference type="ARBA" id="ARBA00023012"/>
    </source>
</evidence>
<evidence type="ECO:0000256" key="8">
    <source>
        <dbReference type="ARBA" id="ARBA00022729"/>
    </source>
</evidence>
<dbReference type="Pfam" id="PF02518">
    <property type="entry name" value="HATPase_c"/>
    <property type="match status" value="1"/>
</dbReference>
<evidence type="ECO:0000259" key="25">
    <source>
        <dbReference type="PROSITE" id="PS50113"/>
    </source>
</evidence>
<dbReference type="SMART" id="SM00387">
    <property type="entry name" value="HATPase_c"/>
    <property type="match status" value="1"/>
</dbReference>
<gene>
    <name evidence="28" type="ORF">I7X39_10600</name>
</gene>
<dbReference type="InterPro" id="IPR005467">
    <property type="entry name" value="His_kinase_dom"/>
</dbReference>
<feature type="modified residue" description="4-aspartylphosphate" evidence="20">
    <location>
        <position position="1093"/>
    </location>
</feature>
<dbReference type="InterPro" id="IPR008207">
    <property type="entry name" value="Sig_transdc_His_kin_Hpt_dom"/>
</dbReference>
<evidence type="ECO:0000259" key="26">
    <source>
        <dbReference type="PROSITE" id="PS50885"/>
    </source>
</evidence>
<dbReference type="Proteomes" id="UP000613266">
    <property type="component" value="Unassembled WGS sequence"/>
</dbReference>
<keyword evidence="29" id="KW-1185">Reference proteome</keyword>
<dbReference type="Gene3D" id="3.40.50.2300">
    <property type="match status" value="2"/>
</dbReference>
<feature type="domain" description="HAMP" evidence="26">
    <location>
        <begin position="200"/>
        <end position="253"/>
    </location>
</feature>
<evidence type="ECO:0000256" key="3">
    <source>
        <dbReference type="ARBA" id="ARBA00012438"/>
    </source>
</evidence>
<dbReference type="InterPro" id="IPR035965">
    <property type="entry name" value="PAS-like_dom_sf"/>
</dbReference>
<dbReference type="Pfam" id="PF00989">
    <property type="entry name" value="PAS"/>
    <property type="match status" value="1"/>
</dbReference>
<dbReference type="GO" id="GO:0005886">
    <property type="term" value="C:plasma membrane"/>
    <property type="evidence" value="ECO:0007669"/>
    <property type="project" value="UniProtKB-SubCell"/>
</dbReference>
<evidence type="ECO:0000259" key="24">
    <source>
        <dbReference type="PROSITE" id="PS50112"/>
    </source>
</evidence>
<reference evidence="28" key="1">
    <citation type="submission" date="2020-12" db="EMBL/GenBank/DDBJ databases">
        <title>The genome sequence of Inhella sp. 1Y17.</title>
        <authorList>
            <person name="Liu Y."/>
        </authorList>
    </citation>
    <scope>NUCLEOTIDE SEQUENCE</scope>
    <source>
        <strain evidence="28">1Y17</strain>
    </source>
</reference>
<dbReference type="PROSITE" id="PS50885">
    <property type="entry name" value="HAMP"/>
    <property type="match status" value="1"/>
</dbReference>
<evidence type="ECO:0000259" key="23">
    <source>
        <dbReference type="PROSITE" id="PS50110"/>
    </source>
</evidence>
<keyword evidence="12" id="KW-1133">Transmembrane helix</keyword>
<dbReference type="Gene3D" id="6.10.340.10">
    <property type="match status" value="1"/>
</dbReference>
<dbReference type="NCBIfam" id="TIGR00229">
    <property type="entry name" value="sensory_box"/>
    <property type="match status" value="4"/>
</dbReference>
<dbReference type="Pfam" id="PF01627">
    <property type="entry name" value="Hpt"/>
    <property type="match status" value="1"/>
</dbReference>
<dbReference type="CDD" id="cd00130">
    <property type="entry name" value="PAS"/>
    <property type="match status" value="3"/>
</dbReference>
<dbReference type="FunFam" id="3.30.565.10:FF:000010">
    <property type="entry name" value="Sensor histidine kinase RcsC"/>
    <property type="match status" value="1"/>
</dbReference>
<evidence type="ECO:0000256" key="18">
    <source>
        <dbReference type="ARBA" id="ARBA00070152"/>
    </source>
</evidence>
<proteinExistence type="predicted"/>
<keyword evidence="16" id="KW-0131">Cell cycle</keyword>
<organism evidence="28 29">
    <name type="scientific">Inhella proteolytica</name>
    <dbReference type="NCBI Taxonomy" id="2795029"/>
    <lineage>
        <taxon>Bacteria</taxon>
        <taxon>Pseudomonadati</taxon>
        <taxon>Pseudomonadota</taxon>
        <taxon>Betaproteobacteria</taxon>
        <taxon>Burkholderiales</taxon>
        <taxon>Sphaerotilaceae</taxon>
        <taxon>Inhella</taxon>
    </lineage>
</organism>
<evidence type="ECO:0000256" key="11">
    <source>
        <dbReference type="ARBA" id="ARBA00022840"/>
    </source>
</evidence>
<dbReference type="Pfam" id="PF00512">
    <property type="entry name" value="HisKA"/>
    <property type="match status" value="1"/>
</dbReference>
<comment type="subcellular location">
    <subcellularLocation>
        <location evidence="2">Cell membrane</location>
        <topology evidence="2">Multi-pass membrane protein</topology>
    </subcellularLocation>
</comment>
<dbReference type="PRINTS" id="PR00344">
    <property type="entry name" value="BCTRLSENSOR"/>
</dbReference>
<dbReference type="Pfam" id="PF08448">
    <property type="entry name" value="PAS_4"/>
    <property type="match status" value="1"/>
</dbReference>
<dbReference type="FunFam" id="1.10.287.130:FF:000038">
    <property type="entry name" value="Sensory transduction histidine kinase"/>
    <property type="match status" value="1"/>
</dbReference>
<evidence type="ECO:0000256" key="1">
    <source>
        <dbReference type="ARBA" id="ARBA00000085"/>
    </source>
</evidence>
<keyword evidence="6" id="KW-0808">Transferase</keyword>
<dbReference type="EC" id="2.7.13.3" evidence="3"/>
<name>A0A931J404_9BURK</name>
<keyword evidence="13" id="KW-0902">Two-component regulatory system</keyword>
<protein>
    <recommendedName>
        <fullName evidence="18">Virulence sensor protein BvgS</fullName>
        <ecNumber evidence="3">2.7.13.3</ecNumber>
    </recommendedName>
</protein>
<keyword evidence="21" id="KW-0175">Coiled coil</keyword>
<dbReference type="SMART" id="SM00304">
    <property type="entry name" value="HAMP"/>
    <property type="match status" value="1"/>
</dbReference>
<comment type="caution">
    <text evidence="28">The sequence shown here is derived from an EMBL/GenBank/DDBJ whole genome shotgun (WGS) entry which is preliminary data.</text>
</comment>
<feature type="domain" description="PAC" evidence="25">
    <location>
        <begin position="737"/>
        <end position="788"/>
    </location>
</feature>
<dbReference type="InterPro" id="IPR001789">
    <property type="entry name" value="Sig_transdc_resp-reg_receiver"/>
</dbReference>
<dbReference type="Gene3D" id="3.30.450.20">
    <property type="entry name" value="PAS domain"/>
    <property type="match status" value="4"/>
</dbReference>
<evidence type="ECO:0000256" key="21">
    <source>
        <dbReference type="SAM" id="Coils"/>
    </source>
</evidence>
<feature type="domain" description="Response regulatory" evidence="23">
    <location>
        <begin position="1043"/>
        <end position="1159"/>
    </location>
</feature>
<dbReference type="SUPFAM" id="SSF55874">
    <property type="entry name" value="ATPase domain of HSP90 chaperone/DNA topoisomerase II/histidine kinase"/>
    <property type="match status" value="1"/>
</dbReference>
<dbReference type="Gene3D" id="1.10.287.130">
    <property type="match status" value="1"/>
</dbReference>
<evidence type="ECO:0000256" key="5">
    <source>
        <dbReference type="ARBA" id="ARBA00022553"/>
    </source>
</evidence>
<dbReference type="InterPro" id="IPR003661">
    <property type="entry name" value="HisK_dim/P_dom"/>
</dbReference>
<evidence type="ECO:0000256" key="4">
    <source>
        <dbReference type="ARBA" id="ARBA00022475"/>
    </source>
</evidence>
<keyword evidence="7" id="KW-0812">Transmembrane</keyword>
<evidence type="ECO:0000256" key="6">
    <source>
        <dbReference type="ARBA" id="ARBA00022679"/>
    </source>
</evidence>
<dbReference type="InterPro" id="IPR004358">
    <property type="entry name" value="Sig_transdc_His_kin-like_C"/>
</dbReference>
<evidence type="ECO:0000256" key="16">
    <source>
        <dbReference type="ARBA" id="ARBA00023306"/>
    </source>
</evidence>
<dbReference type="SMART" id="SM00388">
    <property type="entry name" value="HisKA"/>
    <property type="match status" value="1"/>
</dbReference>
<dbReference type="InterPro" id="IPR013767">
    <property type="entry name" value="PAS_fold"/>
</dbReference>
<dbReference type="GO" id="GO:0000155">
    <property type="term" value="F:phosphorelay sensor kinase activity"/>
    <property type="evidence" value="ECO:0007669"/>
    <property type="project" value="InterPro"/>
</dbReference>
<dbReference type="EMBL" id="JAEDAK010000006">
    <property type="protein sequence ID" value="MBH9577348.1"/>
    <property type="molecule type" value="Genomic_DNA"/>
</dbReference>
<dbReference type="PROSITE" id="PS50110">
    <property type="entry name" value="RESPONSE_REGULATORY"/>
    <property type="match status" value="2"/>
</dbReference>
<dbReference type="GO" id="GO:0006355">
    <property type="term" value="P:regulation of DNA-templated transcription"/>
    <property type="evidence" value="ECO:0007669"/>
    <property type="project" value="InterPro"/>
</dbReference>
<dbReference type="Pfam" id="PF00072">
    <property type="entry name" value="Response_reg"/>
    <property type="match status" value="1"/>
</dbReference>
<dbReference type="InterPro" id="IPR003594">
    <property type="entry name" value="HATPase_dom"/>
</dbReference>
<dbReference type="InterPro" id="IPR003660">
    <property type="entry name" value="HAMP_dom"/>
</dbReference>
<feature type="domain" description="PAS" evidence="24">
    <location>
        <begin position="385"/>
        <end position="438"/>
    </location>
</feature>
<evidence type="ECO:0000259" key="22">
    <source>
        <dbReference type="PROSITE" id="PS50109"/>
    </source>
</evidence>
<dbReference type="InterPro" id="IPR013656">
    <property type="entry name" value="PAS_4"/>
</dbReference>
<evidence type="ECO:0000256" key="17">
    <source>
        <dbReference type="ARBA" id="ARBA00058004"/>
    </source>
</evidence>
<comment type="catalytic activity">
    <reaction evidence="1">
        <text>ATP + protein L-histidine = ADP + protein N-phospho-L-histidine.</text>
        <dbReference type="EC" id="2.7.13.3"/>
    </reaction>
</comment>
<evidence type="ECO:0000256" key="7">
    <source>
        <dbReference type="ARBA" id="ARBA00022692"/>
    </source>
</evidence>
<keyword evidence="14" id="KW-0843">Virulence</keyword>
<dbReference type="RefSeq" id="WP_198111119.1">
    <property type="nucleotide sequence ID" value="NZ_JAEDAK010000006.1"/>
</dbReference>
<dbReference type="SMART" id="SM00448">
    <property type="entry name" value="REC"/>
    <property type="match status" value="1"/>
</dbReference>
<evidence type="ECO:0000256" key="14">
    <source>
        <dbReference type="ARBA" id="ARBA00023026"/>
    </source>
</evidence>
<dbReference type="PROSITE" id="PS50109">
    <property type="entry name" value="HIS_KIN"/>
    <property type="match status" value="1"/>
</dbReference>
<dbReference type="CDD" id="cd00082">
    <property type="entry name" value="HisKA"/>
    <property type="match status" value="1"/>
</dbReference>
<dbReference type="SUPFAM" id="SSF47226">
    <property type="entry name" value="Histidine-containing phosphotransfer domain, HPT domain"/>
    <property type="match status" value="1"/>
</dbReference>
<keyword evidence="5 20" id="KW-0597">Phosphoprotein</keyword>
<evidence type="ECO:0000256" key="2">
    <source>
        <dbReference type="ARBA" id="ARBA00004651"/>
    </source>
</evidence>
<dbReference type="Pfam" id="PF13426">
    <property type="entry name" value="PAS_9"/>
    <property type="match status" value="1"/>
</dbReference>
<dbReference type="PROSITE" id="PS50112">
    <property type="entry name" value="PAS"/>
    <property type="match status" value="1"/>
</dbReference>
<dbReference type="InterPro" id="IPR001610">
    <property type="entry name" value="PAC"/>
</dbReference>
<feature type="domain" description="Response regulatory" evidence="23">
    <location>
        <begin position="1179"/>
        <end position="1296"/>
    </location>
</feature>
<feature type="domain" description="HPt" evidence="27">
    <location>
        <begin position="1347"/>
        <end position="1449"/>
    </location>
</feature>
<dbReference type="Gene3D" id="3.30.565.10">
    <property type="entry name" value="Histidine kinase-like ATPase, C-terminal domain"/>
    <property type="match status" value="1"/>
</dbReference>
<dbReference type="InterPro" id="IPR036097">
    <property type="entry name" value="HisK_dim/P_sf"/>
</dbReference>
<keyword evidence="15" id="KW-0472">Membrane</keyword>
<dbReference type="CDD" id="cd16922">
    <property type="entry name" value="HATPase_EvgS-ArcB-TorS-like"/>
    <property type="match status" value="1"/>
</dbReference>
<feature type="modified residue" description="Phosphohistidine" evidence="19">
    <location>
        <position position="1386"/>
    </location>
</feature>
<dbReference type="InterPro" id="IPR011006">
    <property type="entry name" value="CheY-like_superfamily"/>
</dbReference>
<dbReference type="SMART" id="SM00091">
    <property type="entry name" value="PAS"/>
    <property type="match status" value="4"/>
</dbReference>
<dbReference type="CDD" id="cd17546">
    <property type="entry name" value="REC_hyHK_CKI1_RcsC-like"/>
    <property type="match status" value="1"/>
</dbReference>
<evidence type="ECO:0000313" key="29">
    <source>
        <dbReference type="Proteomes" id="UP000613266"/>
    </source>
</evidence>
<evidence type="ECO:0000256" key="12">
    <source>
        <dbReference type="ARBA" id="ARBA00022989"/>
    </source>
</evidence>
<dbReference type="PANTHER" id="PTHR45339:SF1">
    <property type="entry name" value="HYBRID SIGNAL TRANSDUCTION HISTIDINE KINASE J"/>
    <property type="match status" value="1"/>
</dbReference>
<evidence type="ECO:0000313" key="28">
    <source>
        <dbReference type="EMBL" id="MBH9577348.1"/>
    </source>
</evidence>
<dbReference type="PANTHER" id="PTHR45339">
    <property type="entry name" value="HYBRID SIGNAL TRANSDUCTION HISTIDINE KINASE J"/>
    <property type="match status" value="1"/>
</dbReference>
<dbReference type="SUPFAM" id="SSF47384">
    <property type="entry name" value="Homodimeric domain of signal transducing histidine kinase"/>
    <property type="match status" value="1"/>
</dbReference>
<dbReference type="InterPro" id="IPR036641">
    <property type="entry name" value="HPT_dom_sf"/>
</dbReference>
<feature type="coiled-coil region" evidence="21">
    <location>
        <begin position="629"/>
        <end position="667"/>
    </location>
</feature>
<dbReference type="SUPFAM" id="SSF55785">
    <property type="entry name" value="PYP-like sensor domain (PAS domain)"/>
    <property type="match status" value="4"/>
</dbReference>
<feature type="domain" description="PAC" evidence="25">
    <location>
        <begin position="332"/>
        <end position="384"/>
    </location>
</feature>
<dbReference type="Gene3D" id="1.20.120.160">
    <property type="entry name" value="HPT domain"/>
    <property type="match status" value="1"/>
</dbReference>
<dbReference type="InterPro" id="IPR000700">
    <property type="entry name" value="PAS-assoc_C"/>
</dbReference>
<keyword evidence="4" id="KW-1003">Cell membrane</keyword>
<evidence type="ECO:0000259" key="27">
    <source>
        <dbReference type="PROSITE" id="PS50894"/>
    </source>
</evidence>
<dbReference type="Pfam" id="PF13188">
    <property type="entry name" value="PAS_8"/>
    <property type="match status" value="1"/>
</dbReference>
<feature type="modified residue" description="4-aspartylphosphate" evidence="20">
    <location>
        <position position="1229"/>
    </location>
</feature>
<dbReference type="InterPro" id="IPR036890">
    <property type="entry name" value="HATPase_C_sf"/>
</dbReference>
<dbReference type="InterPro" id="IPR000014">
    <property type="entry name" value="PAS"/>
</dbReference>
<evidence type="ECO:0000256" key="19">
    <source>
        <dbReference type="PROSITE-ProRule" id="PRU00110"/>
    </source>
</evidence>
<accession>A0A931J404</accession>
<dbReference type="PROSITE" id="PS50113">
    <property type="entry name" value="PAC"/>
    <property type="match status" value="2"/>
</dbReference>
<evidence type="ECO:0000256" key="10">
    <source>
        <dbReference type="ARBA" id="ARBA00022777"/>
    </source>
</evidence>
<dbReference type="SUPFAM" id="SSF52172">
    <property type="entry name" value="CheY-like"/>
    <property type="match status" value="2"/>
</dbReference>
<dbReference type="SMART" id="SM00073">
    <property type="entry name" value="HPT"/>
    <property type="match status" value="1"/>
</dbReference>
<keyword evidence="8" id="KW-0732">Signal</keyword>
<keyword evidence="10" id="KW-0418">Kinase</keyword>